<dbReference type="PROSITE" id="PS50928">
    <property type="entry name" value="ABC_TM1"/>
    <property type="match status" value="1"/>
</dbReference>
<feature type="transmembrane region" description="Helical" evidence="7">
    <location>
        <begin position="32"/>
        <end position="54"/>
    </location>
</feature>
<evidence type="ECO:0000256" key="5">
    <source>
        <dbReference type="ARBA" id="ARBA00022989"/>
    </source>
</evidence>
<keyword evidence="5 7" id="KW-1133">Transmembrane helix</keyword>
<dbReference type="InterPro" id="IPR051393">
    <property type="entry name" value="ABC_transporter_permease"/>
</dbReference>
<proteinExistence type="inferred from homology"/>
<feature type="transmembrane region" description="Helical" evidence="7">
    <location>
        <begin position="275"/>
        <end position="299"/>
    </location>
</feature>
<keyword evidence="6 7" id="KW-0472">Membrane</keyword>
<evidence type="ECO:0000256" key="8">
    <source>
        <dbReference type="SAM" id="MobiDB-lite"/>
    </source>
</evidence>
<name>A0A6F8XVX6_9ACTN</name>
<dbReference type="RefSeq" id="WP_197938667.1">
    <property type="nucleotide sequence ID" value="NZ_AP022870.1"/>
</dbReference>
<dbReference type="EMBL" id="AP022870">
    <property type="protein sequence ID" value="BCB77994.1"/>
    <property type="molecule type" value="Genomic_DNA"/>
</dbReference>
<evidence type="ECO:0000256" key="4">
    <source>
        <dbReference type="ARBA" id="ARBA00022692"/>
    </source>
</evidence>
<evidence type="ECO:0000256" key="6">
    <source>
        <dbReference type="ARBA" id="ARBA00023136"/>
    </source>
</evidence>
<dbReference type="PANTHER" id="PTHR30193:SF41">
    <property type="entry name" value="DIACETYLCHITOBIOSE UPTAKE SYSTEM PERMEASE PROTEIN NGCF"/>
    <property type="match status" value="1"/>
</dbReference>
<keyword evidence="11" id="KW-1185">Reference proteome</keyword>
<evidence type="ECO:0000313" key="10">
    <source>
        <dbReference type="EMBL" id="BCB77994.1"/>
    </source>
</evidence>
<feature type="region of interest" description="Disordered" evidence="8">
    <location>
        <begin position="1"/>
        <end position="25"/>
    </location>
</feature>
<keyword evidence="2 7" id="KW-0813">Transport</keyword>
<dbReference type="Gene3D" id="1.10.3720.10">
    <property type="entry name" value="MetI-like"/>
    <property type="match status" value="1"/>
</dbReference>
<feature type="transmembrane region" description="Helical" evidence="7">
    <location>
        <begin position="228"/>
        <end position="249"/>
    </location>
</feature>
<dbReference type="PANTHER" id="PTHR30193">
    <property type="entry name" value="ABC TRANSPORTER PERMEASE PROTEIN"/>
    <property type="match status" value="1"/>
</dbReference>
<dbReference type="CDD" id="cd06261">
    <property type="entry name" value="TM_PBP2"/>
    <property type="match status" value="1"/>
</dbReference>
<feature type="domain" description="ABC transmembrane type-1" evidence="9">
    <location>
        <begin position="91"/>
        <end position="296"/>
    </location>
</feature>
<dbReference type="Pfam" id="PF00528">
    <property type="entry name" value="BPD_transp_1"/>
    <property type="match status" value="1"/>
</dbReference>
<reference evidence="10 11" key="2">
    <citation type="submission" date="2020-03" db="EMBL/GenBank/DDBJ databases">
        <authorList>
            <person name="Ichikawa N."/>
            <person name="Kimura A."/>
            <person name="Kitahashi Y."/>
            <person name="Uohara A."/>
        </authorList>
    </citation>
    <scope>NUCLEOTIDE SEQUENCE [LARGE SCALE GENOMIC DNA]</scope>
    <source>
        <strain evidence="10 11">NBRC 107702</strain>
    </source>
</reference>
<feature type="transmembrane region" description="Helical" evidence="7">
    <location>
        <begin position="128"/>
        <end position="149"/>
    </location>
</feature>
<dbReference type="Proteomes" id="UP000502508">
    <property type="component" value="Chromosome"/>
</dbReference>
<evidence type="ECO:0000256" key="1">
    <source>
        <dbReference type="ARBA" id="ARBA00004651"/>
    </source>
</evidence>
<dbReference type="InterPro" id="IPR000515">
    <property type="entry name" value="MetI-like"/>
</dbReference>
<comment type="subcellular location">
    <subcellularLocation>
        <location evidence="1 7">Cell membrane</location>
        <topology evidence="1 7">Multi-pass membrane protein</topology>
    </subcellularLocation>
</comment>
<evidence type="ECO:0000259" key="9">
    <source>
        <dbReference type="PROSITE" id="PS50928"/>
    </source>
</evidence>
<keyword evidence="3" id="KW-1003">Cell membrane</keyword>
<dbReference type="GO" id="GO:0055085">
    <property type="term" value="P:transmembrane transport"/>
    <property type="evidence" value="ECO:0007669"/>
    <property type="project" value="InterPro"/>
</dbReference>
<evidence type="ECO:0000256" key="2">
    <source>
        <dbReference type="ARBA" id="ARBA00022448"/>
    </source>
</evidence>
<protein>
    <submittedName>
        <fullName evidence="10">Sugar-binding protein</fullName>
    </submittedName>
</protein>
<feature type="compositionally biased region" description="Low complexity" evidence="8">
    <location>
        <begin position="1"/>
        <end position="18"/>
    </location>
</feature>
<evidence type="ECO:0000313" key="11">
    <source>
        <dbReference type="Proteomes" id="UP000502508"/>
    </source>
</evidence>
<sequence>MTAPTATLPKAAPATRPGSRPRRRRVSHRTRLVAWLFMLPLVASNVTVILWPAVQSVYYSFTDWSGVGSGQWIGFDNYTRMLGDEEFKSALYHNLIWTAVSLVVPMTLGLFGAYLLSRVRRYQVLFRLAYFIPYTVATVVSAAVWQTLLSPDNGLGSVFGVNFLGDQDLALGTVAMVNTWAFWGFLVVIFLASMQSVNPALYEAAALDGAGPFRQFVSITLPSIRPTLVFLVVQTIIWSFLAFDFVFILTQGGPAGATDVLSTLLYRNAFANLEAGYASAIGVVMALFTAIVVITYQVLRRVRKWEA</sequence>
<organism evidence="10 11">
    <name type="scientific">Phytohabitans flavus</name>
    <dbReference type="NCBI Taxonomy" id="1076124"/>
    <lineage>
        <taxon>Bacteria</taxon>
        <taxon>Bacillati</taxon>
        <taxon>Actinomycetota</taxon>
        <taxon>Actinomycetes</taxon>
        <taxon>Micromonosporales</taxon>
        <taxon>Micromonosporaceae</taxon>
    </lineage>
</organism>
<dbReference type="AlphaFoldDB" id="A0A6F8XVX6"/>
<dbReference type="GO" id="GO:0005886">
    <property type="term" value="C:plasma membrane"/>
    <property type="evidence" value="ECO:0007669"/>
    <property type="project" value="UniProtKB-SubCell"/>
</dbReference>
<evidence type="ECO:0000256" key="7">
    <source>
        <dbReference type="RuleBase" id="RU363032"/>
    </source>
</evidence>
<feature type="transmembrane region" description="Helical" evidence="7">
    <location>
        <begin position="95"/>
        <end position="116"/>
    </location>
</feature>
<reference evidence="10 11" key="1">
    <citation type="submission" date="2020-03" db="EMBL/GenBank/DDBJ databases">
        <title>Whole genome shotgun sequence of Phytohabitans flavus NBRC 107702.</title>
        <authorList>
            <person name="Komaki H."/>
            <person name="Tamura T."/>
        </authorList>
    </citation>
    <scope>NUCLEOTIDE SEQUENCE [LARGE SCALE GENOMIC DNA]</scope>
    <source>
        <strain evidence="10 11">NBRC 107702</strain>
    </source>
</reference>
<feature type="transmembrane region" description="Helical" evidence="7">
    <location>
        <begin position="169"/>
        <end position="192"/>
    </location>
</feature>
<gene>
    <name evidence="10" type="ORF">Pflav_044040</name>
</gene>
<dbReference type="InterPro" id="IPR035906">
    <property type="entry name" value="MetI-like_sf"/>
</dbReference>
<dbReference type="SUPFAM" id="SSF160964">
    <property type="entry name" value="MalF N-terminal region-like"/>
    <property type="match status" value="1"/>
</dbReference>
<accession>A0A6F8XVX6</accession>
<comment type="similarity">
    <text evidence="7">Belongs to the binding-protein-dependent transport system permease family.</text>
</comment>
<evidence type="ECO:0000256" key="3">
    <source>
        <dbReference type="ARBA" id="ARBA00022475"/>
    </source>
</evidence>
<dbReference type="SUPFAM" id="SSF161098">
    <property type="entry name" value="MetI-like"/>
    <property type="match status" value="1"/>
</dbReference>
<dbReference type="KEGG" id="pfla:Pflav_044040"/>
<keyword evidence="4 7" id="KW-0812">Transmembrane</keyword>